<proteinExistence type="predicted"/>
<feature type="region of interest" description="Disordered" evidence="4">
    <location>
        <begin position="905"/>
        <end position="925"/>
    </location>
</feature>
<dbReference type="Pfam" id="PF09587">
    <property type="entry name" value="PGA_cap"/>
    <property type="match status" value="1"/>
</dbReference>
<evidence type="ECO:0000259" key="5">
    <source>
        <dbReference type="SMART" id="SM00854"/>
    </source>
</evidence>
<dbReference type="PANTHER" id="PTHR43024">
    <property type="entry name" value="UDP-N-ACETYLMURAMOYL-TRIPEPTIDE--D-ALANYL-D-ALANINE LIGASE"/>
    <property type="match status" value="1"/>
</dbReference>
<accession>A0A5Q0LYD1</accession>
<name>A0A5Q0LYD1_VARPD</name>
<dbReference type="InterPro" id="IPR051046">
    <property type="entry name" value="MurCDEF_CellWall_CoF430Synth"/>
</dbReference>
<evidence type="ECO:0000256" key="1">
    <source>
        <dbReference type="ARBA" id="ARBA00022598"/>
    </source>
</evidence>
<dbReference type="Gene3D" id="3.90.190.20">
    <property type="entry name" value="Mur ligase, C-terminal domain"/>
    <property type="match status" value="1"/>
</dbReference>
<keyword evidence="3" id="KW-0067">ATP-binding</keyword>
<dbReference type="Gene3D" id="3.40.1190.10">
    <property type="entry name" value="Mur-like, catalytic domain"/>
    <property type="match status" value="1"/>
</dbReference>
<dbReference type="InterPro" id="IPR004101">
    <property type="entry name" value="Mur_ligase_C"/>
</dbReference>
<dbReference type="SUPFAM" id="SSF53623">
    <property type="entry name" value="MurD-like peptide ligases, catalytic domain"/>
    <property type="match status" value="1"/>
</dbReference>
<evidence type="ECO:0000313" key="7">
    <source>
        <dbReference type="Proteomes" id="UP000326780"/>
    </source>
</evidence>
<dbReference type="SUPFAM" id="SSF56300">
    <property type="entry name" value="Metallo-dependent phosphatases"/>
    <property type="match status" value="1"/>
</dbReference>
<dbReference type="InterPro" id="IPR008928">
    <property type="entry name" value="6-hairpin_glycosidase_sf"/>
</dbReference>
<keyword evidence="2" id="KW-0547">Nucleotide-binding</keyword>
<gene>
    <name evidence="6" type="ORF">GFK26_01615</name>
</gene>
<feature type="domain" description="Capsule synthesis protein CapA" evidence="5">
    <location>
        <begin position="586"/>
        <end position="834"/>
    </location>
</feature>
<dbReference type="EMBL" id="CP045644">
    <property type="protein sequence ID" value="QFZ81567.1"/>
    <property type="molecule type" value="Genomic_DNA"/>
</dbReference>
<dbReference type="Pfam" id="PF08245">
    <property type="entry name" value="Mur_ligase_M"/>
    <property type="match status" value="1"/>
</dbReference>
<dbReference type="GO" id="GO:0016881">
    <property type="term" value="F:acid-amino acid ligase activity"/>
    <property type="evidence" value="ECO:0007669"/>
    <property type="project" value="InterPro"/>
</dbReference>
<dbReference type="RefSeq" id="WP_153280562.1">
    <property type="nucleotide sequence ID" value="NZ_CP045644.1"/>
</dbReference>
<dbReference type="Pfam" id="PF02875">
    <property type="entry name" value="Mur_ligase_C"/>
    <property type="match status" value="1"/>
</dbReference>
<protein>
    <submittedName>
        <fullName evidence="6">Mur ligase</fullName>
    </submittedName>
</protein>
<dbReference type="SUPFAM" id="SSF53244">
    <property type="entry name" value="MurD-like peptide ligases, peptide-binding domain"/>
    <property type="match status" value="1"/>
</dbReference>
<dbReference type="Gene3D" id="3.60.21.10">
    <property type="match status" value="1"/>
</dbReference>
<dbReference type="InterPro" id="IPR013221">
    <property type="entry name" value="Mur_ligase_cen"/>
</dbReference>
<dbReference type="CDD" id="cd07381">
    <property type="entry name" value="MPP_CapA"/>
    <property type="match status" value="1"/>
</dbReference>
<keyword evidence="1 6" id="KW-0436">Ligase</keyword>
<evidence type="ECO:0000256" key="4">
    <source>
        <dbReference type="SAM" id="MobiDB-lite"/>
    </source>
</evidence>
<sequence length="1595" mass="173872">MTHQEAPVPLADLLNRARQALATPDGALPPVAPATDEAGCVVFLAIGEGESRARVVMGRGPDTEAAWQAAAEALAVKAKRAERPAQRLRAEIVDRTTPMTWGELKARLAQTKRNYFNEGIALDAHFDTALLAQEMHGSAVLYNGTVDHAEPNNGNLRTHTQRRFGEERDFPTDDAAPVWCFTTRAVYVDADGAWPLTAEGQAAGFRTLTDWNAAQVRALVDSASDYLAEQVKPTGEFHYGWFPCFDRAIPTYNTLRHASSTYAMLEGWELTRNDTQKAAIDRALAFLSQRLIRRAALPDGTQAAFLVDVGNEIKLGGNAVCLLAFVKYTELTGDTQYQPLLEQLALGIRSMQDAQTGRFVHVLNHPGLDVKEPFRIIYYDGEAAFGLMRLYGLTRDARWLAVVEKAFEHFIAAGHWRAHDHWLSYCVNELTRFKPETRYYQFGLQNMAGHLDFVLERITTFPTLLELMMAAREMVLRLEADPALRPLLAGLDRHKFDRALEHRARYLANGHFWPELAMFFRNPDRIAGSFFIKHHSFRVRIDDVEHYLSGYVAYHRLLEAREAQQQSAQLSQAAAEPAAPRGLEGVVLWGGDVNLGRRLHYRMHELGGPARMLGDIPALREADLRIVNLECVVATTGAQGVEKNEGCPYYYRARPEMLSVLTEAGIDMVATANNHSGDYGPEALLEQHGLLNAAAIAFAGTGPDLDSALSPAFRQAGGLRVALFSLDATQPSFAATAKLPGAAWLPLSDPAAWRATLAPRIAAARREADVVLVAVHWGNNQETAPSRAEIAVGHAIVEAGADAVLGTSAHLLQGIEVYQGRPILHDAGDLLFDAIRRDLGDSGVFSLRLGPHGVEEVVFTPVGVGFGFSQQREGEAAQAASARFAELCRALGTEMTPRPDGRCALQLSPPERTAPAGRPPLAPLSASRPPALVGPVLAPRPEWSVDAVPADAQMRPIQIGPLRLVGIRCAPTQIVGRRLLWVESYWTADAPVSADLRVQFRALAMRSTTMPAWGEAMDHDPCDWMWPTSRWTPGRIYRDRYGLRAPRLGLLEDDVLQIEVRVRGALSDLPSARRLPVWCGLRLKAPTPLPERRAPVLAALRPGAAPQASPVWTADELQRVTGGQWLVPPPPGWVANAVVRGPTHMALLPKPALFIASDYRTLARHENYSKPRADNPDRHDDLPVLQRALAGAVVAHAVDGLDPAFPLLQVDDPIRAMIDLGAAARARFKGRVVGVTGTVGKSSTIAMLRDLLPEAARVHTTVDNHNSRVGVPATLASLPADADVCVLEMAQSGLWMDRGPISLVARPHVAILTELGLSQTYRATTVEQTADYKSRLFLGLEPGGVAIVPDHIPCLLQVVQAAARTAGAIWVVGSGPDANIRIVDTRPEPDGGCRVRIALPGRTVEYLFPIASAGLVRNSALAFAALLALGFDADAACARMPFVRLPASVMQLRPLRTQGGVQATLIDDSWSAEVMSMRNAMDFVRTCERAVHGPVTRKIGVLGRIVNLDKDAEAMHRSLAAPLLASGIAHLVTHGAEMRWLREEVPAELLGPHFEDAAQLTGYLGDFLRDGDLVLVKGDRLASDFGLIPELLQKL</sequence>
<evidence type="ECO:0000256" key="2">
    <source>
        <dbReference type="ARBA" id="ARBA00022741"/>
    </source>
</evidence>
<dbReference type="InterPro" id="IPR019079">
    <property type="entry name" value="Capsule_synth_CapA"/>
</dbReference>
<reference evidence="6 7" key="1">
    <citation type="submission" date="2019-10" db="EMBL/GenBank/DDBJ databases">
        <title>Complete genome sequence of Variovorax paradoxus 5C-2.</title>
        <authorList>
            <person name="Gogoleva N.E."/>
            <person name="Balkin A.S."/>
        </authorList>
    </citation>
    <scope>NUCLEOTIDE SEQUENCE [LARGE SCALE GENOMIC DNA]</scope>
    <source>
        <strain evidence="6 7">5C-2</strain>
    </source>
</reference>
<evidence type="ECO:0000256" key="3">
    <source>
        <dbReference type="ARBA" id="ARBA00022840"/>
    </source>
</evidence>
<evidence type="ECO:0000313" key="6">
    <source>
        <dbReference type="EMBL" id="QFZ81567.1"/>
    </source>
</evidence>
<dbReference type="SMART" id="SM00854">
    <property type="entry name" value="PGA_cap"/>
    <property type="match status" value="1"/>
</dbReference>
<organism evidence="6 7">
    <name type="scientific">Variovorax paradoxus</name>
    <dbReference type="NCBI Taxonomy" id="34073"/>
    <lineage>
        <taxon>Bacteria</taxon>
        <taxon>Pseudomonadati</taxon>
        <taxon>Pseudomonadota</taxon>
        <taxon>Betaproteobacteria</taxon>
        <taxon>Burkholderiales</taxon>
        <taxon>Comamonadaceae</taxon>
        <taxon>Variovorax</taxon>
    </lineage>
</organism>
<dbReference type="InterPro" id="IPR029052">
    <property type="entry name" value="Metallo-depent_PP-like"/>
</dbReference>
<dbReference type="PANTHER" id="PTHR43024:SF1">
    <property type="entry name" value="UDP-N-ACETYLMURAMOYL-TRIPEPTIDE--D-ALANYL-D-ALANINE LIGASE"/>
    <property type="match status" value="1"/>
</dbReference>
<dbReference type="GO" id="GO:0005975">
    <property type="term" value="P:carbohydrate metabolic process"/>
    <property type="evidence" value="ECO:0007669"/>
    <property type="project" value="InterPro"/>
</dbReference>
<dbReference type="InterPro" id="IPR036615">
    <property type="entry name" value="Mur_ligase_C_dom_sf"/>
</dbReference>
<dbReference type="GO" id="GO:0005524">
    <property type="term" value="F:ATP binding"/>
    <property type="evidence" value="ECO:0007669"/>
    <property type="project" value="UniProtKB-KW"/>
</dbReference>
<dbReference type="InterPro" id="IPR036565">
    <property type="entry name" value="Mur-like_cat_sf"/>
</dbReference>
<dbReference type="Proteomes" id="UP000326780">
    <property type="component" value="Chromosome"/>
</dbReference>
<dbReference type="SUPFAM" id="SSF48208">
    <property type="entry name" value="Six-hairpin glycosidases"/>
    <property type="match status" value="1"/>
</dbReference>